<dbReference type="EMBL" id="WESC01000002">
    <property type="protein sequence ID" value="KAB7742345.1"/>
    <property type="molecule type" value="Genomic_DNA"/>
</dbReference>
<dbReference type="Proteomes" id="UP000468901">
    <property type="component" value="Unassembled WGS sequence"/>
</dbReference>
<proteinExistence type="predicted"/>
<reference evidence="4 5" key="1">
    <citation type="submission" date="2019-09" db="EMBL/GenBank/DDBJ databases">
        <title>Parvibaculum sedimenti sp. nov., isolated from sediment.</title>
        <authorList>
            <person name="Wang Y."/>
        </authorList>
    </citation>
    <scope>NUCLEOTIDE SEQUENCE [LARGE SCALE GENOMIC DNA]</scope>
    <source>
        <strain evidence="4 5">HXT-9</strain>
    </source>
</reference>
<evidence type="ECO:0000313" key="4">
    <source>
        <dbReference type="EMBL" id="KAB7742345.1"/>
    </source>
</evidence>
<dbReference type="Gene3D" id="1.25.40.10">
    <property type="entry name" value="Tetratricopeptide repeat domain"/>
    <property type="match status" value="2"/>
</dbReference>
<evidence type="ECO:0000313" key="5">
    <source>
        <dbReference type="Proteomes" id="UP000468901"/>
    </source>
</evidence>
<dbReference type="Pfam" id="PF13432">
    <property type="entry name" value="TPR_16"/>
    <property type="match status" value="1"/>
</dbReference>
<dbReference type="SMART" id="SM00028">
    <property type="entry name" value="TPR"/>
    <property type="match status" value="6"/>
</dbReference>
<evidence type="ECO:0000256" key="1">
    <source>
        <dbReference type="ARBA" id="ARBA00022679"/>
    </source>
</evidence>
<protein>
    <submittedName>
        <fullName evidence="4">Tetratricopeptide repeat protein</fullName>
    </submittedName>
</protein>
<dbReference type="RefSeq" id="WP_152214767.1">
    <property type="nucleotide sequence ID" value="NZ_JBAQYD010000050.1"/>
</dbReference>
<dbReference type="PANTHER" id="PTHR12788:SF10">
    <property type="entry name" value="PROTEIN-TYROSINE SULFOTRANSFERASE"/>
    <property type="match status" value="1"/>
</dbReference>
<evidence type="ECO:0000256" key="2">
    <source>
        <dbReference type="PROSITE-ProRule" id="PRU00339"/>
    </source>
</evidence>
<dbReference type="PROSITE" id="PS50005">
    <property type="entry name" value="TPR"/>
    <property type="match status" value="3"/>
</dbReference>
<dbReference type="SUPFAM" id="SSF52540">
    <property type="entry name" value="P-loop containing nucleoside triphosphate hydrolases"/>
    <property type="match status" value="1"/>
</dbReference>
<comment type="caution">
    <text evidence="4">The sequence shown here is derived from an EMBL/GenBank/DDBJ whole genome shotgun (WGS) entry which is preliminary data.</text>
</comment>
<name>A0A6N6VKZ9_9HYPH</name>
<dbReference type="InterPro" id="IPR027417">
    <property type="entry name" value="P-loop_NTPase"/>
</dbReference>
<dbReference type="InterPro" id="IPR026634">
    <property type="entry name" value="TPST-like"/>
</dbReference>
<dbReference type="PROSITE" id="PS50293">
    <property type="entry name" value="TPR_REGION"/>
    <property type="match status" value="1"/>
</dbReference>
<dbReference type="PANTHER" id="PTHR12788">
    <property type="entry name" value="PROTEIN-TYROSINE SULFOTRANSFERASE 2"/>
    <property type="match status" value="1"/>
</dbReference>
<dbReference type="InterPro" id="IPR019734">
    <property type="entry name" value="TPR_rpt"/>
</dbReference>
<dbReference type="Gene3D" id="3.40.50.300">
    <property type="entry name" value="P-loop containing nucleotide triphosphate hydrolases"/>
    <property type="match status" value="1"/>
</dbReference>
<dbReference type="Pfam" id="PF13469">
    <property type="entry name" value="Sulfotransfer_3"/>
    <property type="match status" value="1"/>
</dbReference>
<keyword evidence="1" id="KW-0808">Transferase</keyword>
<feature type="region of interest" description="Disordered" evidence="3">
    <location>
        <begin position="1"/>
        <end position="28"/>
    </location>
</feature>
<sequence length="642" mass="71398">MSKRPPKPGKNPGFMPPRPGFAARPTVGLPPSAYGTGATVQVPGLGQGQGMGLRMRPPMPSQAEVVGALQAAAAHYSARRFREASQILEKILSVLPNNPDALHLTGLLALETGKLVEAEKLIRMAINAVPAPSTDMLVNLGNALRDQGKFGEAMESYDRALALDSNCASAYLNRGNARKYSDELKDARLDFDKFIELKPDLPIGYVSASQMGMQLGLYRESLAYCMRAIELIPSPPAIFFIIAADLHERLSEFDSAIVNVEKALALEPGNGEATRILARVERRRHPNDKALLAEMRRRLEVVGTDNLPFEHRRSVEEELAQLCDKLGDFDAAFEHFGRMNEIALEEAKATRIDKNEYLDFVEGLISYATAENFKAWQSLPALSVEAGHRAAPTFIVGFPRSGTTLLDQICDAHPDIQVLEEKPCLRIVRDALAEFDGGHPHALGTLTEDQRRELRAIYWKALESEDADLAGKLVIDKLPLSIINAGLIARVFPEAKIILALRHPADSVFSCFMQNFQLNSSMANFLNLDDAARLYDRVMTLWQQYRALLSLNVVEVRYENLIRDLRGEVEPVIDFLGLPWNDAQANPAAHALARGTIRTPSYAQVTQPLYSSATDRWRRYQKHLEPVLPILEKHIKYFGYTL</sequence>
<organism evidence="4 5">
    <name type="scientific">Parvibaculum sedimenti</name>
    <dbReference type="NCBI Taxonomy" id="2608632"/>
    <lineage>
        <taxon>Bacteria</taxon>
        <taxon>Pseudomonadati</taxon>
        <taxon>Pseudomonadota</taxon>
        <taxon>Alphaproteobacteria</taxon>
        <taxon>Hyphomicrobiales</taxon>
        <taxon>Parvibaculaceae</taxon>
        <taxon>Parvibaculum</taxon>
    </lineage>
</organism>
<accession>A0A6N6VKZ9</accession>
<keyword evidence="5" id="KW-1185">Reference proteome</keyword>
<feature type="repeat" description="TPR" evidence="2">
    <location>
        <begin position="237"/>
        <end position="270"/>
    </location>
</feature>
<feature type="repeat" description="TPR" evidence="2">
    <location>
        <begin position="168"/>
        <end position="201"/>
    </location>
</feature>
<dbReference type="InterPro" id="IPR011990">
    <property type="entry name" value="TPR-like_helical_dom_sf"/>
</dbReference>
<feature type="repeat" description="TPR" evidence="2">
    <location>
        <begin position="134"/>
        <end position="167"/>
    </location>
</feature>
<evidence type="ECO:0000256" key="3">
    <source>
        <dbReference type="SAM" id="MobiDB-lite"/>
    </source>
</evidence>
<dbReference type="AlphaFoldDB" id="A0A6N6VKZ9"/>
<gene>
    <name evidence="4" type="ORF">F2P47_03525</name>
</gene>
<dbReference type="GO" id="GO:0008476">
    <property type="term" value="F:protein-tyrosine sulfotransferase activity"/>
    <property type="evidence" value="ECO:0007669"/>
    <property type="project" value="InterPro"/>
</dbReference>
<dbReference type="Pfam" id="PF13414">
    <property type="entry name" value="TPR_11"/>
    <property type="match status" value="1"/>
</dbReference>
<keyword evidence="2" id="KW-0802">TPR repeat</keyword>
<dbReference type="SUPFAM" id="SSF48452">
    <property type="entry name" value="TPR-like"/>
    <property type="match status" value="1"/>
</dbReference>